<dbReference type="AlphaFoldDB" id="A0A4R0R8Q7"/>
<keyword evidence="8 12" id="KW-0811">Translocation</keyword>
<evidence type="ECO:0000256" key="3">
    <source>
        <dbReference type="ARBA" id="ARBA00022448"/>
    </source>
</evidence>
<dbReference type="GO" id="GO:0045039">
    <property type="term" value="P:protein insertion into mitochondrial inner membrane"/>
    <property type="evidence" value="ECO:0007669"/>
    <property type="project" value="UniProtKB-ARBA"/>
</dbReference>
<keyword evidence="9 12" id="KW-0496">Mitochondrion</keyword>
<evidence type="ECO:0000256" key="1">
    <source>
        <dbReference type="ARBA" id="ARBA00004137"/>
    </source>
</evidence>
<evidence type="ECO:0000256" key="12">
    <source>
        <dbReference type="RuleBase" id="RU367043"/>
    </source>
</evidence>
<comment type="function">
    <text evidence="12">Mitochondrial intermembrane chaperone that participates in the import and insertion of some multi-pass transmembrane proteins into the mitochondrial inner membrane. Also required for the transfer of beta-barrel precursors from the TOM complex to the sorting and assembly machinery (SAM complex) of the outer membrane. Acts as a chaperone-like protein that protects the hydrophobic precursors from aggregation and guide them through the mitochondrial intermembrane space.</text>
</comment>
<gene>
    <name evidence="14" type="primary">TIM13</name>
    <name evidence="14" type="ORF">EIP91_006250</name>
</gene>
<evidence type="ECO:0000256" key="7">
    <source>
        <dbReference type="ARBA" id="ARBA00022927"/>
    </source>
</evidence>
<accession>A0A4R0R8Q7</accession>
<dbReference type="EMBL" id="RWJN01000337">
    <property type="protein sequence ID" value="TCD62893.1"/>
    <property type="molecule type" value="Genomic_DNA"/>
</dbReference>
<organism evidence="14 15">
    <name type="scientific">Steccherinum ochraceum</name>
    <dbReference type="NCBI Taxonomy" id="92696"/>
    <lineage>
        <taxon>Eukaryota</taxon>
        <taxon>Fungi</taxon>
        <taxon>Dikarya</taxon>
        <taxon>Basidiomycota</taxon>
        <taxon>Agaricomycotina</taxon>
        <taxon>Agaricomycetes</taxon>
        <taxon>Polyporales</taxon>
        <taxon>Steccherinaceae</taxon>
        <taxon>Steccherinum</taxon>
    </lineage>
</organism>
<keyword evidence="3 12" id="KW-0813">Transport</keyword>
<keyword evidence="7 12" id="KW-0653">Protein transport</keyword>
<dbReference type="InterPro" id="IPR035427">
    <property type="entry name" value="Tim10-like_dom_sf"/>
</dbReference>
<evidence type="ECO:0000256" key="5">
    <source>
        <dbReference type="ARBA" id="ARBA00022792"/>
    </source>
</evidence>
<keyword evidence="5 12" id="KW-0472">Membrane</keyword>
<evidence type="ECO:0000256" key="8">
    <source>
        <dbReference type="ARBA" id="ARBA00023010"/>
    </source>
</evidence>
<evidence type="ECO:0000259" key="13">
    <source>
        <dbReference type="Pfam" id="PF02953"/>
    </source>
</evidence>
<keyword evidence="5 12" id="KW-0999">Mitochondrion inner membrane</keyword>
<keyword evidence="15" id="KW-1185">Reference proteome</keyword>
<keyword evidence="4" id="KW-0479">Metal-binding</keyword>
<keyword evidence="11 12" id="KW-0143">Chaperone</keyword>
<evidence type="ECO:0000256" key="4">
    <source>
        <dbReference type="ARBA" id="ARBA00022723"/>
    </source>
</evidence>
<dbReference type="Proteomes" id="UP000292702">
    <property type="component" value="Unassembled WGS sequence"/>
</dbReference>
<name>A0A4R0R8Q7_9APHY</name>
<dbReference type="STRING" id="92696.A0A4R0R8Q7"/>
<reference evidence="14 15" key="1">
    <citation type="submission" date="2018-11" db="EMBL/GenBank/DDBJ databases">
        <title>Genome assembly of Steccherinum ochraceum LE-BIN_3174, the white-rot fungus of the Steccherinaceae family (The Residual Polyporoid clade, Polyporales, Basidiomycota).</title>
        <authorList>
            <person name="Fedorova T.V."/>
            <person name="Glazunova O.A."/>
            <person name="Landesman E.O."/>
            <person name="Moiseenko K.V."/>
            <person name="Psurtseva N.V."/>
            <person name="Savinova O.S."/>
            <person name="Shakhova N.V."/>
            <person name="Tyazhelova T.V."/>
            <person name="Vasina D.V."/>
        </authorList>
    </citation>
    <scope>NUCLEOTIDE SEQUENCE [LARGE SCALE GENOMIC DNA]</scope>
    <source>
        <strain evidence="14 15">LE-BIN_3174</strain>
    </source>
</reference>
<keyword evidence="10 12" id="KW-1015">Disulfide bond</keyword>
<evidence type="ECO:0000256" key="2">
    <source>
        <dbReference type="ARBA" id="ARBA00006720"/>
    </source>
</evidence>
<feature type="domain" description="Tim10-like" evidence="13">
    <location>
        <begin position="49"/>
        <end position="108"/>
    </location>
</feature>
<dbReference type="GO" id="GO:0042719">
    <property type="term" value="C:mitochondrial intermembrane space chaperone complex"/>
    <property type="evidence" value="ECO:0007669"/>
    <property type="project" value="UniProtKB-ARBA"/>
</dbReference>
<evidence type="ECO:0000313" key="14">
    <source>
        <dbReference type="EMBL" id="TCD62893.1"/>
    </source>
</evidence>
<dbReference type="Pfam" id="PF02953">
    <property type="entry name" value="zf-Tim10_DDP"/>
    <property type="match status" value="1"/>
</dbReference>
<comment type="caution">
    <text evidence="14">The sequence shown here is derived from an EMBL/GenBank/DDBJ whole genome shotgun (WGS) entry which is preliminary data.</text>
</comment>
<dbReference type="GO" id="GO:0046872">
    <property type="term" value="F:metal ion binding"/>
    <property type="evidence" value="ECO:0007669"/>
    <property type="project" value="UniProtKB-KW"/>
</dbReference>
<comment type="domain">
    <text evidence="12">The twin CX3C motif contains 4 conserved Cys residues that form 2 disulfide bonds in the mitochondrial intermembrane space.</text>
</comment>
<dbReference type="GO" id="GO:0015031">
    <property type="term" value="P:protein transport"/>
    <property type="evidence" value="ECO:0007669"/>
    <property type="project" value="UniProtKB-KW"/>
</dbReference>
<comment type="subcellular location">
    <subcellularLocation>
        <location evidence="1 12">Mitochondrion inner membrane</location>
        <topology evidence="1 12">Peripheral membrane protein</topology>
        <orientation evidence="1 12">Intermembrane side</orientation>
    </subcellularLocation>
</comment>
<dbReference type="Gene3D" id="1.10.287.810">
    <property type="entry name" value="Mitochondrial import inner membrane translocase subunit tim13 like domains"/>
    <property type="match status" value="1"/>
</dbReference>
<keyword evidence="6" id="KW-0862">Zinc</keyword>
<evidence type="ECO:0000256" key="9">
    <source>
        <dbReference type="ARBA" id="ARBA00023128"/>
    </source>
</evidence>
<evidence type="ECO:0000256" key="10">
    <source>
        <dbReference type="ARBA" id="ARBA00023157"/>
    </source>
</evidence>
<sequence length="118" mass="13337">MSFLGSSLGSSSGTASPGFWPSHFQCSEDLLKPTLEDMQRNKELFMASVRNEMALLNAQQLINKCNEKCFQKCVTKPGTSLSGSEETCLSRCIDRYLEAFNIVSRSYTDRLKERQERP</sequence>
<dbReference type="OrthoDB" id="7813104at2759"/>
<protein>
    <recommendedName>
        <fullName evidence="12">Mitochondrial import inner membrane translocase subunit</fullName>
    </recommendedName>
</protein>
<dbReference type="InterPro" id="IPR004217">
    <property type="entry name" value="Tim10-like"/>
</dbReference>
<dbReference type="FunFam" id="1.10.287.810:FF:000001">
    <property type="entry name" value="mitochondrial import inner membrane translocase subunit TIM13"/>
    <property type="match status" value="1"/>
</dbReference>
<comment type="similarity">
    <text evidence="2 12">Belongs to the small Tim family.</text>
</comment>
<dbReference type="GO" id="GO:0005743">
    <property type="term" value="C:mitochondrial inner membrane"/>
    <property type="evidence" value="ECO:0007669"/>
    <property type="project" value="UniProtKB-SubCell"/>
</dbReference>
<comment type="subunit">
    <text evidence="12">Heterohexamer.</text>
</comment>
<dbReference type="SUPFAM" id="SSF144122">
    <property type="entry name" value="Tim10-like"/>
    <property type="match status" value="1"/>
</dbReference>
<evidence type="ECO:0000313" key="15">
    <source>
        <dbReference type="Proteomes" id="UP000292702"/>
    </source>
</evidence>
<evidence type="ECO:0000256" key="11">
    <source>
        <dbReference type="ARBA" id="ARBA00023186"/>
    </source>
</evidence>
<evidence type="ECO:0000256" key="6">
    <source>
        <dbReference type="ARBA" id="ARBA00022833"/>
    </source>
</evidence>
<proteinExistence type="inferred from homology"/>